<accession>A0A4R6MCM0</accession>
<evidence type="ECO:0000313" key="4">
    <source>
        <dbReference type="EMBL" id="TDO99401.1"/>
    </source>
</evidence>
<proteinExistence type="predicted"/>
<evidence type="ECO:0000256" key="1">
    <source>
        <dbReference type="ARBA" id="ARBA00004953"/>
    </source>
</evidence>
<keyword evidence="2" id="KW-0169">Cobalamin biosynthesis</keyword>
<gene>
    <name evidence="4" type="ORF">DFP79_0382</name>
</gene>
<comment type="caution">
    <text evidence="4">The sequence shown here is derived from an EMBL/GenBank/DDBJ whole genome shotgun (WGS) entry which is preliminary data.</text>
</comment>
<keyword evidence="5" id="KW-1185">Reference proteome</keyword>
<dbReference type="UniPathway" id="UPA00148"/>
<evidence type="ECO:0000256" key="2">
    <source>
        <dbReference type="ARBA" id="ARBA00022573"/>
    </source>
</evidence>
<dbReference type="Pfam" id="PF02571">
    <property type="entry name" value="CbiJ"/>
    <property type="match status" value="1"/>
</dbReference>
<reference evidence="4 5" key="1">
    <citation type="submission" date="2019-03" db="EMBL/GenBank/DDBJ databases">
        <title>Genomic Encyclopedia of Type Strains, Phase III (KMG-III): the genomes of soil and plant-associated and newly described type strains.</title>
        <authorList>
            <person name="Whitman W."/>
        </authorList>
    </citation>
    <scope>NUCLEOTIDE SEQUENCE [LARGE SCALE GENOMIC DNA]</scope>
    <source>
        <strain evidence="4 5">CECT 7378</strain>
    </source>
</reference>
<dbReference type="PROSITE" id="PS51014">
    <property type="entry name" value="COBK_CBIJ"/>
    <property type="match status" value="1"/>
</dbReference>
<evidence type="ECO:0000256" key="3">
    <source>
        <dbReference type="ARBA" id="ARBA00023002"/>
    </source>
</evidence>
<dbReference type="GO" id="GO:0009236">
    <property type="term" value="P:cobalamin biosynthetic process"/>
    <property type="evidence" value="ECO:0007669"/>
    <property type="project" value="UniProtKB-UniPathway"/>
</dbReference>
<dbReference type="GO" id="GO:0016994">
    <property type="term" value="F:precorrin-6A reductase activity"/>
    <property type="evidence" value="ECO:0007669"/>
    <property type="project" value="InterPro"/>
</dbReference>
<organism evidence="4 5">
    <name type="scientific">Marinomonas balearica</name>
    <dbReference type="NCBI Taxonomy" id="491947"/>
    <lineage>
        <taxon>Bacteria</taxon>
        <taxon>Pseudomonadati</taxon>
        <taxon>Pseudomonadota</taxon>
        <taxon>Gammaproteobacteria</taxon>
        <taxon>Oceanospirillales</taxon>
        <taxon>Oceanospirillaceae</taxon>
        <taxon>Marinomonas</taxon>
    </lineage>
</organism>
<dbReference type="EMBL" id="SNXC01000009">
    <property type="protein sequence ID" value="TDO99401.1"/>
    <property type="molecule type" value="Genomic_DNA"/>
</dbReference>
<sequence>MKILKILLLGGTADARQLADQLHLRGVHVIYSIAGLVRVPRLGCEVLVGGFTQFGGLERYLTDHNISLVVNATHPYALNMTNTAVRASKKVGVDCWRFLRPEWQIEAGDNWIYYENEDQLINALSRFQRPLLSAGQHSQEFIMSVAGLSSIDVVCWRTAVTPKFMLPDDVKWQKAIGPFNFESERAFIGDNHIDVIVSKNSGGKSTYAKLEVARKQSIPVLMHRRPITETASATYSSHDEIMDDIIDFSNKFCQKNQAQKGSTQQ</sequence>
<dbReference type="InterPro" id="IPR003723">
    <property type="entry name" value="Precorrin-6x_reduct"/>
</dbReference>
<keyword evidence="3" id="KW-0560">Oxidoreductase</keyword>
<protein>
    <submittedName>
        <fullName evidence="4">Precorrin-6A/cobalt-precorrin-6A reductase</fullName>
    </submittedName>
</protein>
<comment type="pathway">
    <text evidence="1">Cofactor biosynthesis; adenosylcobalamin biosynthesis.</text>
</comment>
<dbReference type="Proteomes" id="UP000294656">
    <property type="component" value="Unassembled WGS sequence"/>
</dbReference>
<evidence type="ECO:0000313" key="5">
    <source>
        <dbReference type="Proteomes" id="UP000294656"/>
    </source>
</evidence>
<dbReference type="PANTHER" id="PTHR36925:SF1">
    <property type="entry name" value="COBALT-PRECORRIN-6A REDUCTASE"/>
    <property type="match status" value="1"/>
</dbReference>
<dbReference type="RefSeq" id="WP_243730172.1">
    <property type="nucleotide sequence ID" value="NZ_SNXC01000009.1"/>
</dbReference>
<name>A0A4R6MCM0_9GAMM</name>
<dbReference type="AlphaFoldDB" id="A0A4R6MCM0"/>
<dbReference type="PANTHER" id="PTHR36925">
    <property type="entry name" value="COBALT-PRECORRIN-6A REDUCTASE"/>
    <property type="match status" value="1"/>
</dbReference>